<dbReference type="PANTHER" id="PTHR12510">
    <property type="entry name" value="TROPONIN C-AKIN-1 PROTEIN"/>
    <property type="match status" value="1"/>
</dbReference>
<proteinExistence type="inferred from homology"/>
<evidence type="ECO:0000256" key="1">
    <source>
        <dbReference type="ARBA" id="ARBA00008861"/>
    </source>
</evidence>
<dbReference type="SUPFAM" id="SSF110857">
    <property type="entry name" value="Gamma-glutamyl cyclotransferase-like"/>
    <property type="match status" value="1"/>
</dbReference>
<comment type="caution">
    <text evidence="4">The sequence shown here is derived from an EMBL/GenBank/DDBJ whole genome shotgun (WGS) entry which is preliminary data.</text>
</comment>
<dbReference type="PANTHER" id="PTHR12510:SF4">
    <property type="entry name" value="GAMMA-GLUTAMYLAMINECYCLOTRANSFERASE"/>
    <property type="match status" value="1"/>
</dbReference>
<evidence type="ECO:0000313" key="5">
    <source>
        <dbReference type="Proteomes" id="UP000838160"/>
    </source>
</evidence>
<evidence type="ECO:0000256" key="2">
    <source>
        <dbReference type="RuleBase" id="RU367036"/>
    </source>
</evidence>
<gene>
    <name evidence="4" type="ORF">VHP8226_02921</name>
</gene>
<dbReference type="EMBL" id="CAKLCM010000003">
    <property type="protein sequence ID" value="CAH0528893.1"/>
    <property type="molecule type" value="Genomic_DNA"/>
</dbReference>
<dbReference type="Proteomes" id="UP000838160">
    <property type="component" value="Unassembled WGS sequence"/>
</dbReference>
<dbReference type="InterPro" id="IPR009288">
    <property type="entry name" value="AIG2-like_dom"/>
</dbReference>
<organism evidence="4 5">
    <name type="scientific">Vibrio hippocampi</name>
    <dbReference type="NCBI Taxonomy" id="654686"/>
    <lineage>
        <taxon>Bacteria</taxon>
        <taxon>Pseudomonadati</taxon>
        <taxon>Pseudomonadota</taxon>
        <taxon>Gammaproteobacteria</taxon>
        <taxon>Vibrionales</taxon>
        <taxon>Vibrionaceae</taxon>
        <taxon>Vibrio</taxon>
    </lineage>
</organism>
<dbReference type="InterPro" id="IPR013024">
    <property type="entry name" value="GGCT-like"/>
</dbReference>
<dbReference type="InterPro" id="IPR039126">
    <property type="entry name" value="GGACT"/>
</dbReference>
<evidence type="ECO:0000259" key="3">
    <source>
        <dbReference type="Pfam" id="PF06094"/>
    </source>
</evidence>
<sequence>MNTVFVYGSLKQGFSNDHLMAEAKYLGDGTTQSSDYHLVSLGSYPAALKHGRHPIVGELYQVDDNTFHHLDLLEEHPDFYCREWVAIEDSNGEKVAAWLYILVADFDGEIPSFASQQPLFWSEALQVAQKPLRHEERKRKSNAR</sequence>
<evidence type="ECO:0000313" key="4">
    <source>
        <dbReference type="EMBL" id="CAH0528893.1"/>
    </source>
</evidence>
<protein>
    <recommendedName>
        <fullName evidence="2">Gamma-glutamylcyclotransferase family protein</fullName>
    </recommendedName>
</protein>
<comment type="similarity">
    <text evidence="1 2">Belongs to the gamma-glutamylcyclotransferase family.</text>
</comment>
<accession>A0ABN8DLU9</accession>
<feature type="domain" description="Gamma-glutamylcyclotransferase AIG2-like" evidence="3">
    <location>
        <begin position="4"/>
        <end position="102"/>
    </location>
</feature>
<reference evidence="4" key="1">
    <citation type="submission" date="2021-12" db="EMBL/GenBank/DDBJ databases">
        <authorList>
            <person name="Rodrigo-Torres L."/>
            <person name="Arahal R. D."/>
            <person name="Lucena T."/>
        </authorList>
    </citation>
    <scope>NUCLEOTIDE SEQUENCE</scope>
    <source>
        <strain evidence="4">CECT 8226</strain>
    </source>
</reference>
<dbReference type="Pfam" id="PF06094">
    <property type="entry name" value="GGACT"/>
    <property type="match status" value="1"/>
</dbReference>
<name>A0ABN8DLU9_9VIBR</name>
<keyword evidence="5" id="KW-1185">Reference proteome</keyword>
<dbReference type="RefSeq" id="WP_237485786.1">
    <property type="nucleotide sequence ID" value="NZ_CAKLCM010000003.1"/>
</dbReference>
<dbReference type="CDD" id="cd06661">
    <property type="entry name" value="GGCT_like"/>
    <property type="match status" value="1"/>
</dbReference>
<dbReference type="Gene3D" id="3.10.490.10">
    <property type="entry name" value="Gamma-glutamyl cyclotransferase-like"/>
    <property type="match status" value="1"/>
</dbReference>
<dbReference type="InterPro" id="IPR036568">
    <property type="entry name" value="GGCT-like_sf"/>
</dbReference>